<sequence>MPNTRFLKALTLFIITLIVSFSVNAQVKIMTWNLLNVGKSKSQENIEYIAKTIKQTDIIAIQEVVTNPTGAQAIAKIHEELNRSSGAKWDYAISDPTVSSPYRSERYAYLWRTSKVKLKGKPFLEPTYQEEIEREPYMATFIYKGKEITISSLHALPTKHQPEKEIKYLKFFPEHYPEHNLIFLGDFNLSESHSVFNPLKKQGYLPSFSTQKTSLRQKCLKGDCLASEYDNIFYHPDKNELISAKPIYFFEDFEEISIARKVSDHIPLLITLNIL</sequence>
<dbReference type="EMBL" id="CP013690">
    <property type="protein sequence ID" value="ALU25846.1"/>
    <property type="molecule type" value="Genomic_DNA"/>
</dbReference>
<protein>
    <submittedName>
        <fullName evidence="4">Endonuclease</fullName>
    </submittedName>
</protein>
<dbReference type="Pfam" id="PF03372">
    <property type="entry name" value="Exo_endo_phos"/>
    <property type="match status" value="1"/>
</dbReference>
<dbReference type="Proteomes" id="UP000069030">
    <property type="component" value="Chromosome"/>
</dbReference>
<dbReference type="GO" id="GO:0006308">
    <property type="term" value="P:DNA catabolic process"/>
    <property type="evidence" value="ECO:0007669"/>
    <property type="project" value="InterPro"/>
</dbReference>
<name>A0A0U3GLP8_9FLAO</name>
<organism evidence="4 5">
    <name type="scientific">Myroides odoratimimus</name>
    <dbReference type="NCBI Taxonomy" id="76832"/>
    <lineage>
        <taxon>Bacteria</taxon>
        <taxon>Pseudomonadati</taxon>
        <taxon>Bacteroidota</taxon>
        <taxon>Flavobacteriia</taxon>
        <taxon>Flavobacteriales</taxon>
        <taxon>Flavobacteriaceae</taxon>
        <taxon>Myroides</taxon>
    </lineage>
</organism>
<proteinExistence type="inferred from homology"/>
<dbReference type="SMART" id="SM00476">
    <property type="entry name" value="DNaseIc"/>
    <property type="match status" value="1"/>
</dbReference>
<dbReference type="GO" id="GO:0004519">
    <property type="term" value="F:endonuclease activity"/>
    <property type="evidence" value="ECO:0007669"/>
    <property type="project" value="UniProtKB-KW"/>
</dbReference>
<dbReference type="GeneID" id="66974477"/>
<dbReference type="GO" id="GO:0004536">
    <property type="term" value="F:DNA nuclease activity"/>
    <property type="evidence" value="ECO:0007669"/>
    <property type="project" value="InterPro"/>
</dbReference>
<dbReference type="InterPro" id="IPR005135">
    <property type="entry name" value="Endo/exonuclease/phosphatase"/>
</dbReference>
<keyword evidence="2" id="KW-0540">Nuclease</keyword>
<dbReference type="KEGG" id="mod:AS202_06690"/>
<evidence type="ECO:0000256" key="2">
    <source>
        <dbReference type="ARBA" id="ARBA00022722"/>
    </source>
</evidence>
<dbReference type="InterPro" id="IPR036691">
    <property type="entry name" value="Endo/exonu/phosph_ase_sf"/>
</dbReference>
<accession>A0A0U3GLP8</accession>
<dbReference type="RefSeq" id="WP_006260496.1">
    <property type="nucleotide sequence ID" value="NZ_BCMQ01000001.1"/>
</dbReference>
<evidence type="ECO:0000256" key="3">
    <source>
        <dbReference type="ARBA" id="ARBA00022801"/>
    </source>
</evidence>
<dbReference type="SUPFAM" id="SSF56219">
    <property type="entry name" value="DNase I-like"/>
    <property type="match status" value="1"/>
</dbReference>
<comment type="similarity">
    <text evidence="1">Belongs to the DNase I family.</text>
</comment>
<dbReference type="InterPro" id="IPR016202">
    <property type="entry name" value="DNase_I"/>
</dbReference>
<gene>
    <name evidence="4" type="ORF">AS202_06690</name>
</gene>
<evidence type="ECO:0000256" key="1">
    <source>
        <dbReference type="ARBA" id="ARBA00007359"/>
    </source>
</evidence>
<dbReference type="AlphaFoldDB" id="A0A0U3GLP8"/>
<keyword evidence="3" id="KW-0378">Hydrolase</keyword>
<reference evidence="4 5" key="1">
    <citation type="journal article" date="2016" name="J. Zhejiang Univ. Sci. B">
        <title>Antibiotic resistance mechanisms of Myroides sp.</title>
        <authorList>
            <person name="Hu S."/>
            <person name="Yuan S."/>
            <person name="Qu H."/>
            <person name="Jiang T."/>
            <person name="Zhou Y."/>
            <person name="Wang M."/>
            <person name="Ming D."/>
        </authorList>
    </citation>
    <scope>NUCLEOTIDE SEQUENCE [LARGE SCALE GENOMIC DNA]</scope>
    <source>
        <strain evidence="4 5">PR63039</strain>
    </source>
</reference>
<evidence type="ECO:0000313" key="4">
    <source>
        <dbReference type="EMBL" id="ALU25846.1"/>
    </source>
</evidence>
<keyword evidence="4" id="KW-0255">Endonuclease</keyword>
<evidence type="ECO:0000313" key="5">
    <source>
        <dbReference type="Proteomes" id="UP000069030"/>
    </source>
</evidence>
<dbReference type="CDD" id="cd10283">
    <property type="entry name" value="MnuA_DNase1-like"/>
    <property type="match status" value="1"/>
</dbReference>
<dbReference type="PANTHER" id="PTHR11371:SF31">
    <property type="entry name" value="EXTRACELLULAR NUCLEASE"/>
    <property type="match status" value="1"/>
</dbReference>
<dbReference type="PANTHER" id="PTHR11371">
    <property type="entry name" value="DEOXYRIBONUCLEASE"/>
    <property type="match status" value="1"/>
</dbReference>
<dbReference type="GO" id="GO:0016787">
    <property type="term" value="F:hydrolase activity"/>
    <property type="evidence" value="ECO:0007669"/>
    <property type="project" value="UniProtKB-KW"/>
</dbReference>
<dbReference type="Gene3D" id="3.60.10.10">
    <property type="entry name" value="Endonuclease/exonuclease/phosphatase"/>
    <property type="match status" value="1"/>
</dbReference>
<dbReference type="eggNOG" id="COG3568">
    <property type="taxonomic scope" value="Bacteria"/>
</dbReference>